<reference evidence="2" key="2">
    <citation type="submission" date="2020-09" db="EMBL/GenBank/DDBJ databases">
        <authorList>
            <person name="Sun Q."/>
            <person name="Kim S."/>
        </authorList>
    </citation>
    <scope>NUCLEOTIDE SEQUENCE</scope>
    <source>
        <strain evidence="2">KCTC 32296</strain>
    </source>
</reference>
<feature type="compositionally biased region" description="Polar residues" evidence="1">
    <location>
        <begin position="14"/>
        <end position="27"/>
    </location>
</feature>
<evidence type="ECO:0000313" key="3">
    <source>
        <dbReference type="Proteomes" id="UP000662572"/>
    </source>
</evidence>
<evidence type="ECO:0000313" key="2">
    <source>
        <dbReference type="EMBL" id="GGZ42885.1"/>
    </source>
</evidence>
<evidence type="ECO:0000256" key="1">
    <source>
        <dbReference type="SAM" id="MobiDB-lite"/>
    </source>
</evidence>
<keyword evidence="3" id="KW-1185">Reference proteome</keyword>
<protein>
    <submittedName>
        <fullName evidence="2">Uncharacterized protein</fullName>
    </submittedName>
</protein>
<organism evidence="2 3">
    <name type="scientific">Asticcacaulis endophyticus</name>
    <dbReference type="NCBI Taxonomy" id="1395890"/>
    <lineage>
        <taxon>Bacteria</taxon>
        <taxon>Pseudomonadati</taxon>
        <taxon>Pseudomonadota</taxon>
        <taxon>Alphaproteobacteria</taxon>
        <taxon>Caulobacterales</taxon>
        <taxon>Caulobacteraceae</taxon>
        <taxon>Asticcacaulis</taxon>
    </lineage>
</organism>
<dbReference type="AlphaFoldDB" id="A0A918UYD9"/>
<feature type="region of interest" description="Disordered" evidence="1">
    <location>
        <begin position="1"/>
        <end position="36"/>
    </location>
</feature>
<sequence length="127" mass="13862">MGLRQKTPLKAKSSLKSNTGLKSQTGLQAKLPSPADQKKALQKATVRLLDKAKREAAEQGVDLSEWEADFIDSVKGRVETYGRAFADPDKGAMEGTLSLMQGLKLKEIRKKVKTKAAKNQPAPPDEE</sequence>
<gene>
    <name evidence="2" type="ORF">GCM10011273_31990</name>
</gene>
<proteinExistence type="predicted"/>
<reference evidence="2" key="1">
    <citation type="journal article" date="2014" name="Int. J. Syst. Evol. Microbiol.">
        <title>Complete genome sequence of Corynebacterium casei LMG S-19264T (=DSM 44701T), isolated from a smear-ripened cheese.</title>
        <authorList>
            <consortium name="US DOE Joint Genome Institute (JGI-PGF)"/>
            <person name="Walter F."/>
            <person name="Albersmeier A."/>
            <person name="Kalinowski J."/>
            <person name="Ruckert C."/>
        </authorList>
    </citation>
    <scope>NUCLEOTIDE SEQUENCE</scope>
    <source>
        <strain evidence="2">KCTC 32296</strain>
    </source>
</reference>
<comment type="caution">
    <text evidence="2">The sequence shown here is derived from an EMBL/GenBank/DDBJ whole genome shotgun (WGS) entry which is preliminary data.</text>
</comment>
<accession>A0A918UYD9</accession>
<dbReference type="Proteomes" id="UP000662572">
    <property type="component" value="Unassembled WGS sequence"/>
</dbReference>
<dbReference type="EMBL" id="BMZB01000006">
    <property type="protein sequence ID" value="GGZ42885.1"/>
    <property type="molecule type" value="Genomic_DNA"/>
</dbReference>
<name>A0A918UYD9_9CAUL</name>